<dbReference type="AlphaFoldDB" id="E9GX59"/>
<dbReference type="PANTHER" id="PTHR24413">
    <property type="entry name" value="SPECKLE-TYPE POZ PROTEIN"/>
    <property type="match status" value="1"/>
</dbReference>
<name>E9GX59_DAPPU</name>
<dbReference type="eggNOG" id="KOG1987">
    <property type="taxonomic scope" value="Eukaryota"/>
</dbReference>
<dbReference type="Gene3D" id="1.25.40.420">
    <property type="match status" value="1"/>
</dbReference>
<sequence length="158" mass="18011">LIDQLGELYESKKFSDVVINVGGREFQAHKNILATRSQVFYAMFEHQTTEKLSNNVVIEDIDPDVFHELISYIYTGRMPLVAKMDQMAIGLMAAADKYLLDQLKIECENHLIRQMSADNCLELLLLTDRNPPADDLKQAAVDFFRRSPGEVMATDGWK</sequence>
<accession>E9GX59</accession>
<dbReference type="Proteomes" id="UP000000305">
    <property type="component" value="Unassembled WGS sequence"/>
</dbReference>
<dbReference type="InParanoid" id="E9GX59"/>
<dbReference type="InterPro" id="IPR011333">
    <property type="entry name" value="SKP1/BTB/POZ_sf"/>
</dbReference>
<feature type="domain" description="BTB" evidence="1">
    <location>
        <begin position="15"/>
        <end position="82"/>
    </location>
</feature>
<organism evidence="2 3">
    <name type="scientific">Daphnia pulex</name>
    <name type="common">Water flea</name>
    <dbReference type="NCBI Taxonomy" id="6669"/>
    <lineage>
        <taxon>Eukaryota</taxon>
        <taxon>Metazoa</taxon>
        <taxon>Ecdysozoa</taxon>
        <taxon>Arthropoda</taxon>
        <taxon>Crustacea</taxon>
        <taxon>Branchiopoda</taxon>
        <taxon>Diplostraca</taxon>
        <taxon>Cladocera</taxon>
        <taxon>Anomopoda</taxon>
        <taxon>Daphniidae</taxon>
        <taxon>Daphnia</taxon>
    </lineage>
</organism>
<dbReference type="SMART" id="SM00225">
    <property type="entry name" value="BTB"/>
    <property type="match status" value="1"/>
</dbReference>
<protein>
    <recommendedName>
        <fullName evidence="1">BTB domain-containing protein</fullName>
    </recommendedName>
</protein>
<dbReference type="HOGENOM" id="CLU_004253_9_3_1"/>
<dbReference type="GO" id="GO:0005737">
    <property type="term" value="C:cytoplasm"/>
    <property type="evidence" value="ECO:0000318"/>
    <property type="project" value="GO_Central"/>
</dbReference>
<evidence type="ECO:0000313" key="2">
    <source>
        <dbReference type="EMBL" id="EFX75919.1"/>
    </source>
</evidence>
<gene>
    <name evidence="2" type="ORF">DAPPUDRAFT_26442</name>
</gene>
<feature type="non-terminal residue" evidence="2">
    <location>
        <position position="1"/>
    </location>
</feature>
<dbReference type="PhylomeDB" id="E9GX59"/>
<evidence type="ECO:0000259" key="1">
    <source>
        <dbReference type="PROSITE" id="PS50097"/>
    </source>
</evidence>
<dbReference type="OrthoDB" id="6338335at2759"/>
<dbReference type="PROSITE" id="PS50097">
    <property type="entry name" value="BTB"/>
    <property type="match status" value="1"/>
</dbReference>
<reference evidence="2 3" key="1">
    <citation type="journal article" date="2011" name="Science">
        <title>The ecoresponsive genome of Daphnia pulex.</title>
        <authorList>
            <person name="Colbourne J.K."/>
            <person name="Pfrender M.E."/>
            <person name="Gilbert D."/>
            <person name="Thomas W.K."/>
            <person name="Tucker A."/>
            <person name="Oakley T.H."/>
            <person name="Tokishita S."/>
            <person name="Aerts A."/>
            <person name="Arnold G.J."/>
            <person name="Basu M.K."/>
            <person name="Bauer D.J."/>
            <person name="Caceres C.E."/>
            <person name="Carmel L."/>
            <person name="Casola C."/>
            <person name="Choi J.H."/>
            <person name="Detter J.C."/>
            <person name="Dong Q."/>
            <person name="Dusheyko S."/>
            <person name="Eads B.D."/>
            <person name="Frohlich T."/>
            <person name="Geiler-Samerotte K.A."/>
            <person name="Gerlach D."/>
            <person name="Hatcher P."/>
            <person name="Jogdeo S."/>
            <person name="Krijgsveld J."/>
            <person name="Kriventseva E.V."/>
            <person name="Kultz D."/>
            <person name="Laforsch C."/>
            <person name="Lindquist E."/>
            <person name="Lopez J."/>
            <person name="Manak J.R."/>
            <person name="Muller J."/>
            <person name="Pangilinan J."/>
            <person name="Patwardhan R.P."/>
            <person name="Pitluck S."/>
            <person name="Pritham E.J."/>
            <person name="Rechtsteiner A."/>
            <person name="Rho M."/>
            <person name="Rogozin I.B."/>
            <person name="Sakarya O."/>
            <person name="Salamov A."/>
            <person name="Schaack S."/>
            <person name="Shapiro H."/>
            <person name="Shiga Y."/>
            <person name="Skalitzky C."/>
            <person name="Smith Z."/>
            <person name="Souvorov A."/>
            <person name="Sung W."/>
            <person name="Tang Z."/>
            <person name="Tsuchiya D."/>
            <person name="Tu H."/>
            <person name="Vos H."/>
            <person name="Wang M."/>
            <person name="Wolf Y.I."/>
            <person name="Yamagata H."/>
            <person name="Yamada T."/>
            <person name="Ye Y."/>
            <person name="Shaw J.R."/>
            <person name="Andrews J."/>
            <person name="Crease T.J."/>
            <person name="Tang H."/>
            <person name="Lucas S.M."/>
            <person name="Robertson H.M."/>
            <person name="Bork P."/>
            <person name="Koonin E.V."/>
            <person name="Zdobnov E.M."/>
            <person name="Grigoriev I.V."/>
            <person name="Lynch M."/>
            <person name="Boore J.L."/>
        </authorList>
    </citation>
    <scope>NUCLEOTIDE SEQUENCE [LARGE SCALE GENOMIC DNA]</scope>
</reference>
<dbReference type="EMBL" id="GL732572">
    <property type="protein sequence ID" value="EFX75919.1"/>
    <property type="molecule type" value="Genomic_DNA"/>
</dbReference>
<dbReference type="FunFam" id="3.30.710.10:FF:000159">
    <property type="entry name" value="Speckle-type POZ protein B"/>
    <property type="match status" value="1"/>
</dbReference>
<keyword evidence="3" id="KW-1185">Reference proteome</keyword>
<dbReference type="GO" id="GO:0031625">
    <property type="term" value="F:ubiquitin protein ligase binding"/>
    <property type="evidence" value="ECO:0000318"/>
    <property type="project" value="GO_Central"/>
</dbReference>
<dbReference type="GO" id="GO:0005634">
    <property type="term" value="C:nucleus"/>
    <property type="evidence" value="ECO:0000318"/>
    <property type="project" value="GO_Central"/>
</dbReference>
<evidence type="ECO:0000313" key="3">
    <source>
        <dbReference type="Proteomes" id="UP000000305"/>
    </source>
</evidence>
<dbReference type="SUPFAM" id="SSF54695">
    <property type="entry name" value="POZ domain"/>
    <property type="match status" value="1"/>
</dbReference>
<dbReference type="KEGG" id="dpx:DAPPUDRAFT_26442"/>
<feature type="non-terminal residue" evidence="2">
    <location>
        <position position="158"/>
    </location>
</feature>
<dbReference type="Gene3D" id="3.30.710.10">
    <property type="entry name" value="Potassium Channel Kv1.1, Chain A"/>
    <property type="match status" value="1"/>
</dbReference>
<dbReference type="GO" id="GO:0043161">
    <property type="term" value="P:proteasome-mediated ubiquitin-dependent protein catabolic process"/>
    <property type="evidence" value="ECO:0000318"/>
    <property type="project" value="GO_Central"/>
</dbReference>
<dbReference type="Pfam" id="PF00651">
    <property type="entry name" value="BTB"/>
    <property type="match status" value="1"/>
</dbReference>
<dbReference type="OMA" id="FHAHRSV"/>
<dbReference type="InterPro" id="IPR000210">
    <property type="entry name" value="BTB/POZ_dom"/>
</dbReference>
<proteinExistence type="predicted"/>
<dbReference type="GO" id="GO:0030162">
    <property type="term" value="P:regulation of proteolysis"/>
    <property type="evidence" value="ECO:0000318"/>
    <property type="project" value="GO_Central"/>
</dbReference>